<protein>
    <submittedName>
        <fullName evidence="2">Uncharacterized protein</fullName>
    </submittedName>
</protein>
<proteinExistence type="predicted"/>
<evidence type="ECO:0000256" key="1">
    <source>
        <dbReference type="SAM" id="Coils"/>
    </source>
</evidence>
<organism evidence="2">
    <name type="scientific">Tanacetum cinerariifolium</name>
    <name type="common">Dalmatian daisy</name>
    <name type="synonym">Chrysanthemum cinerariifolium</name>
    <dbReference type="NCBI Taxonomy" id="118510"/>
    <lineage>
        <taxon>Eukaryota</taxon>
        <taxon>Viridiplantae</taxon>
        <taxon>Streptophyta</taxon>
        <taxon>Embryophyta</taxon>
        <taxon>Tracheophyta</taxon>
        <taxon>Spermatophyta</taxon>
        <taxon>Magnoliopsida</taxon>
        <taxon>eudicotyledons</taxon>
        <taxon>Gunneridae</taxon>
        <taxon>Pentapetalae</taxon>
        <taxon>asterids</taxon>
        <taxon>campanulids</taxon>
        <taxon>Asterales</taxon>
        <taxon>Asteraceae</taxon>
        <taxon>Asteroideae</taxon>
        <taxon>Anthemideae</taxon>
        <taxon>Anthemidinae</taxon>
        <taxon>Tanacetum</taxon>
    </lineage>
</organism>
<dbReference type="EMBL" id="BKCJ010041844">
    <property type="protein sequence ID" value="GEW00864.1"/>
    <property type="molecule type" value="Genomic_DNA"/>
</dbReference>
<sequence>MNRERTRRNVHVKTTNSLVLVSCHGLGCYDWSDQAKEGPNYALMAYSTSSSDFEVSKEFTSEPAVKTLNAKPSEEVSKLVKKDNGAPIIIDWKSNDEDESVPQPMIEKKTIKPRVANVEFVKPKQQSQNARPVNTAHLKSTVNAARQMSHLSKSAHSSVKRPIHKKTAFTYSNVPQKVNIVRSKTVNTARPKAVVNIVLGNRVNVVKASAVNIPQSDEDRLKHIKLMKIYTTLQKKVFDLKDELKMTKTTQQTKIDGIERRVKKHEKKHMSRTYKLKRLYKVGLTAKVISSSDDEALDKEDTSKQGMIDEIDDDEDFALMIIDAIVHSAHATTAIADIPVSAAKTIVTTAPTIIVESIKTNIKITLASKRKGVMIQKPEETTTTTKTASSQQSQVEDKAKKLQAEMQVEIDEDDRLARERAQRKQEANYALINTWDDIQAKIDADAQLA</sequence>
<comment type="caution">
    <text evidence="2">The sequence shown here is derived from an EMBL/GenBank/DDBJ whole genome shotgun (WGS) entry which is preliminary data.</text>
</comment>
<reference evidence="2" key="1">
    <citation type="journal article" date="2019" name="Sci. Rep.">
        <title>Draft genome of Tanacetum cinerariifolium, the natural source of mosquito coil.</title>
        <authorList>
            <person name="Yamashiro T."/>
            <person name="Shiraishi A."/>
            <person name="Satake H."/>
            <person name="Nakayama K."/>
        </authorList>
    </citation>
    <scope>NUCLEOTIDE SEQUENCE</scope>
</reference>
<accession>A0A699GTS9</accession>
<evidence type="ECO:0000313" key="2">
    <source>
        <dbReference type="EMBL" id="GEW00864.1"/>
    </source>
</evidence>
<keyword evidence="1" id="KW-0175">Coiled coil</keyword>
<name>A0A699GTS9_TANCI</name>
<feature type="coiled-coil region" evidence="1">
    <location>
        <begin position="392"/>
        <end position="419"/>
    </location>
</feature>
<dbReference type="AlphaFoldDB" id="A0A699GTS9"/>
<gene>
    <name evidence="2" type="ORF">Tci_172840</name>
</gene>